<dbReference type="AlphaFoldDB" id="A0A918Q0W7"/>
<dbReference type="RefSeq" id="WP_018472725.1">
    <property type="nucleotide sequence ID" value="NZ_BMWX01000003.1"/>
</dbReference>
<keyword evidence="2" id="KW-1185">Reference proteome</keyword>
<dbReference type="Proteomes" id="UP000619457">
    <property type="component" value="Unassembled WGS sequence"/>
</dbReference>
<reference evidence="1" key="1">
    <citation type="journal article" date="2014" name="Int. J. Syst. Evol. Microbiol.">
        <title>Complete genome sequence of Corynebacterium casei LMG S-19264T (=DSM 44701T), isolated from a smear-ripened cheese.</title>
        <authorList>
            <consortium name="US DOE Joint Genome Institute (JGI-PGF)"/>
            <person name="Walter F."/>
            <person name="Albersmeier A."/>
            <person name="Kalinowski J."/>
            <person name="Ruckert C."/>
        </authorList>
    </citation>
    <scope>NUCLEOTIDE SEQUENCE</scope>
    <source>
        <strain evidence="1">KCTC 12368</strain>
    </source>
</reference>
<gene>
    <name evidence="1" type="ORF">GCM10007049_23510</name>
</gene>
<protein>
    <recommendedName>
        <fullName evidence="3">DUF2851 domain-containing protein</fullName>
    </recommendedName>
</protein>
<evidence type="ECO:0000313" key="1">
    <source>
        <dbReference type="EMBL" id="GGZ29574.1"/>
    </source>
</evidence>
<name>A0A918Q0W7_9BACT</name>
<accession>A0A918Q0W7</accession>
<evidence type="ECO:0008006" key="3">
    <source>
        <dbReference type="Google" id="ProtNLM"/>
    </source>
</evidence>
<dbReference type="EMBL" id="BMWX01000003">
    <property type="protein sequence ID" value="GGZ29574.1"/>
    <property type="molecule type" value="Genomic_DNA"/>
</dbReference>
<organism evidence="1 2">
    <name type="scientific">Echinicola pacifica</name>
    <dbReference type="NCBI Taxonomy" id="346377"/>
    <lineage>
        <taxon>Bacteria</taxon>
        <taxon>Pseudomonadati</taxon>
        <taxon>Bacteroidota</taxon>
        <taxon>Cytophagia</taxon>
        <taxon>Cytophagales</taxon>
        <taxon>Cyclobacteriaceae</taxon>
        <taxon>Echinicola</taxon>
    </lineage>
</organism>
<dbReference type="Pfam" id="PF11013">
    <property type="entry name" value="DUF2851"/>
    <property type="match status" value="1"/>
</dbReference>
<sequence>MDFNEDFVQAVWKYQYFEKRDLETTHGQSLIIQKIGFQNNHEGPDFLESQVVLDKVEFFGNIEVHVKASDWQMHRHQEDSKYDSVILHVVWEDDMEVFRNDGSRIPTLELKGKVLLDVIRNYRRLARSRKKLLCGDFLPEVQSIIKFSMLEKALVERLHEKSTLIRNQIQDTAGDWEEVAYRWLFYCFGFKVNSDAMLKLAQTLPYKILKKHGNQPLVQEALLLGQAGFCYPSEPDDYTAFVRREYEFYKKKYSLPEPLYPSEWKFMRVRPTNYPSIRIAQLVAVLNQSSNLFSLLTSSVSKIEDLIKLFQVTPHPYWQHHYQLSKESKRQQPKMLSNQMIQLLGINFVVPLWYAYGGYIDDSSWKERCFDFLQQIPAEANRIIEMYQVEDWSPENACDTQGMIGLHHNYCNPKKCLNCKIGQNLLRPRKS</sequence>
<comment type="caution">
    <text evidence="1">The sequence shown here is derived from an EMBL/GenBank/DDBJ whole genome shotgun (WGS) entry which is preliminary data.</text>
</comment>
<evidence type="ECO:0000313" key="2">
    <source>
        <dbReference type="Proteomes" id="UP000619457"/>
    </source>
</evidence>
<proteinExistence type="predicted"/>
<dbReference type="InterPro" id="IPR021272">
    <property type="entry name" value="DUF2851"/>
</dbReference>
<reference evidence="1" key="2">
    <citation type="submission" date="2020-09" db="EMBL/GenBank/DDBJ databases">
        <authorList>
            <person name="Sun Q."/>
            <person name="Kim S."/>
        </authorList>
    </citation>
    <scope>NUCLEOTIDE SEQUENCE</scope>
    <source>
        <strain evidence="1">KCTC 12368</strain>
    </source>
</reference>